<sequence length="251" mass="29166">MTKMKSLSIAIGALLIAAPVAAGQLDFRTEYKHESEDHAYRIKIGDSTKVSDAGKWNYSVEMKFFSGDKENGESGDFLQNLQRGDSEFDLSYRHKLNKKWYIQPGMPITFGDERVTYKPQFRVGYTADFGLKTALRYRYEIRQYADGKENGETWYKSKITLTGGYKVKSMPNLKLDYEANYWKSHTYEWDAIAGKAKDPQFNNGDDNWDAGIFIGYQIEKWRPYVEFWNSSVSSKTDQRQLKTRVGIKYKF</sequence>
<dbReference type="InterPro" id="IPR009331">
    <property type="entry name" value="Oligogalacturonate-sp_porin"/>
</dbReference>
<dbReference type="Pfam" id="PF06178">
    <property type="entry name" value="KdgM"/>
    <property type="match status" value="1"/>
</dbReference>
<name>A0ABU7G9I7_9ALTE</name>
<reference evidence="3 4" key="2">
    <citation type="submission" date="2023-12" db="EMBL/GenBank/DDBJ databases">
        <authorList>
            <consortium name="Cladostephus spongiosus"/>
            <person name="Lorente B."/>
            <person name="Cabral C."/>
            <person name="Frias J."/>
            <person name="Faria J."/>
            <person name="Toubarro D."/>
        </authorList>
    </citation>
    <scope>NUCLEOTIDE SEQUENCE [LARGE SCALE GENOMIC DNA]</scope>
    <source>
        <strain evidence="3 4">ZMCS4</strain>
    </source>
</reference>
<dbReference type="PANTHER" id="PTHR38105">
    <property type="entry name" value="OUTER MEMBRANE PROTEIN-RELATED-RELATED"/>
    <property type="match status" value="1"/>
</dbReference>
<keyword evidence="1 2" id="KW-0732">Signal</keyword>
<dbReference type="InterPro" id="IPR053713">
    <property type="entry name" value="Bact_OM_Channel_sf"/>
</dbReference>
<proteinExistence type="predicted"/>
<feature type="chain" id="PRO_5045925762" evidence="2">
    <location>
        <begin position="23"/>
        <end position="251"/>
    </location>
</feature>
<dbReference type="Gene3D" id="2.40.160.40">
    <property type="entry name" value="monomeric porin ompg"/>
    <property type="match status" value="1"/>
</dbReference>
<organism evidence="3 4">
    <name type="scientific">Agarivorans aestuarii</name>
    <dbReference type="NCBI Taxonomy" id="1563703"/>
    <lineage>
        <taxon>Bacteria</taxon>
        <taxon>Pseudomonadati</taxon>
        <taxon>Pseudomonadota</taxon>
        <taxon>Gammaproteobacteria</taxon>
        <taxon>Alteromonadales</taxon>
        <taxon>Alteromonadaceae</taxon>
        <taxon>Agarivorans</taxon>
    </lineage>
</organism>
<gene>
    <name evidence="3" type="ORF">SNR37_001253</name>
</gene>
<feature type="signal peptide" evidence="2">
    <location>
        <begin position="1"/>
        <end position="22"/>
    </location>
</feature>
<dbReference type="RefSeq" id="WP_329776690.1">
    <property type="nucleotide sequence ID" value="NZ_JAYDYW010000016.1"/>
</dbReference>
<accession>A0ABU7G9I7</accession>
<evidence type="ECO:0000256" key="1">
    <source>
        <dbReference type="ARBA" id="ARBA00022729"/>
    </source>
</evidence>
<reference evidence="4" key="1">
    <citation type="submission" date="2023-07" db="EMBL/GenBank/DDBJ databases">
        <title>Draft genome sequence of Agarivorans aestuarii strain ZMCS4, a CAZymes producing bacteria isolated from the marine brown algae Clodostephus spongiosus.</title>
        <authorList>
            <person name="Lorente B."/>
            <person name="Cabral C."/>
            <person name="Frias J."/>
            <person name="Faria J."/>
            <person name="Toubarro D."/>
        </authorList>
    </citation>
    <scope>NUCLEOTIDE SEQUENCE [LARGE SCALE GENOMIC DNA]</scope>
    <source>
        <strain evidence="4">ZMCS4</strain>
    </source>
</reference>
<comment type="caution">
    <text evidence="3">The sequence shown here is derived from an EMBL/GenBank/DDBJ whole genome shotgun (WGS) entry which is preliminary data.</text>
</comment>
<dbReference type="Proteomes" id="UP001310248">
    <property type="component" value="Unassembled WGS sequence"/>
</dbReference>
<evidence type="ECO:0000313" key="4">
    <source>
        <dbReference type="Proteomes" id="UP001310248"/>
    </source>
</evidence>
<keyword evidence="4" id="KW-1185">Reference proteome</keyword>
<evidence type="ECO:0000256" key="2">
    <source>
        <dbReference type="SAM" id="SignalP"/>
    </source>
</evidence>
<dbReference type="EMBL" id="JAYDYW010000016">
    <property type="protein sequence ID" value="MEE1675926.1"/>
    <property type="molecule type" value="Genomic_DNA"/>
</dbReference>
<evidence type="ECO:0000313" key="3">
    <source>
        <dbReference type="EMBL" id="MEE1675926.1"/>
    </source>
</evidence>
<protein>
    <submittedName>
        <fullName evidence="3">Oligogalacturonate-specific porin KdgM family protein</fullName>
    </submittedName>
</protein>
<dbReference type="PANTHER" id="PTHR38105:SF5">
    <property type="entry name" value="OUTER MEMBRANE PROTEIN"/>
    <property type="match status" value="1"/>
</dbReference>